<evidence type="ECO:0000313" key="2">
    <source>
        <dbReference type="Proteomes" id="UP000306585"/>
    </source>
</evidence>
<accession>A0A5R9GLK8</accession>
<name>A0A5R9GLK8_9PROT</name>
<comment type="caution">
    <text evidence="1">The sequence shown here is derived from an EMBL/GenBank/DDBJ whole genome shotgun (WGS) entry which is preliminary data.</text>
</comment>
<evidence type="ECO:0000313" key="1">
    <source>
        <dbReference type="EMBL" id="TLS66568.1"/>
    </source>
</evidence>
<dbReference type="EMBL" id="VBRY01000009">
    <property type="protein sequence ID" value="TLS66568.1"/>
    <property type="molecule type" value="Genomic_DNA"/>
</dbReference>
<dbReference type="Proteomes" id="UP000306585">
    <property type="component" value="Unassembled WGS sequence"/>
</dbReference>
<dbReference type="OrthoDB" id="5291402at2"/>
<protein>
    <submittedName>
        <fullName evidence="1">Uncharacterized protein</fullName>
    </submittedName>
</protein>
<sequence>MMSTTTVQSAMDAYIRHTDMEGHGMPVEQCFEMLSQYLIHYSDLFNDADGDEDVGDYPDWEEGLDEHMSALLEGDLEPVGDLGNLLLEELDPEHIRDFLGWFVLRETNDEELLQSYAAVLHGWVEFVHRHGGWPDGEYPAFVSALDQVIPASIRVSRLSRVLFHLVRSGGGVPPRLRGHRFSRFVEGHAQASEITESGLYFSFHNQGEVIGPVSLPAPILSMIEVGDVFDLELGLRGDTWVMVDVGPVYPSCVYVEVEEYQGLEKLS</sequence>
<dbReference type="AlphaFoldDB" id="A0A5R9GLK8"/>
<reference evidence="1 2" key="1">
    <citation type="journal article" date="2019" name="Appl. Environ. Microbiol.">
        <title>Environmental Evidence and Genomic Insight of Iron-oxidizing Bacteria Preference Towards More Corrosion Resistant Stainless Steel at Higher Salinities.</title>
        <authorList>
            <person name="Garrison C.E."/>
            <person name="Price K.A."/>
            <person name="Field E.K."/>
        </authorList>
    </citation>
    <scope>NUCLEOTIDE SEQUENCE [LARGE SCALE GENOMIC DNA]</scope>
    <source>
        <strain evidence="1 2">P3</strain>
    </source>
</reference>
<keyword evidence="2" id="KW-1185">Reference proteome</keyword>
<proteinExistence type="predicted"/>
<gene>
    <name evidence="1" type="ORF">FEF65_09945</name>
</gene>
<organism evidence="1 2">
    <name type="scientific">Mariprofundus erugo</name>
    <dbReference type="NCBI Taxonomy" id="2528639"/>
    <lineage>
        <taxon>Bacteria</taxon>
        <taxon>Pseudomonadati</taxon>
        <taxon>Pseudomonadota</taxon>
        <taxon>Candidatius Mariprofundia</taxon>
        <taxon>Mariprofundales</taxon>
        <taxon>Mariprofundaceae</taxon>
        <taxon>Mariprofundus</taxon>
    </lineage>
</organism>